<dbReference type="EMBL" id="BLQM01000112">
    <property type="protein sequence ID" value="GMH65166.1"/>
    <property type="molecule type" value="Genomic_DNA"/>
</dbReference>
<protein>
    <submittedName>
        <fullName evidence="1">Uncharacterized protein</fullName>
    </submittedName>
</protein>
<reference evidence="2" key="1">
    <citation type="journal article" date="2023" name="Commun. Biol.">
        <title>Genome analysis of Parmales, the sister group of diatoms, reveals the evolutionary specialization of diatoms from phago-mixotrophs to photoautotrophs.</title>
        <authorList>
            <person name="Ban H."/>
            <person name="Sato S."/>
            <person name="Yoshikawa S."/>
            <person name="Yamada K."/>
            <person name="Nakamura Y."/>
            <person name="Ichinomiya M."/>
            <person name="Sato N."/>
            <person name="Blanc-Mathieu R."/>
            <person name="Endo H."/>
            <person name="Kuwata A."/>
            <person name="Ogata H."/>
        </authorList>
    </citation>
    <scope>NUCLEOTIDE SEQUENCE [LARGE SCALE GENOMIC DNA]</scope>
</reference>
<evidence type="ECO:0000313" key="1">
    <source>
        <dbReference type="EMBL" id="GMH65166.1"/>
    </source>
</evidence>
<dbReference type="AlphaFoldDB" id="A0A9W7A3J0"/>
<name>A0A9W7A3J0_9STRA</name>
<gene>
    <name evidence="1" type="ORF">TL16_g04132</name>
</gene>
<accession>A0A9W7A3J0</accession>
<sequence>MNEAKDQTISPKLTRSPRALVAGKKYSFFNKPHGVNHFLQTPHLLSDTVVVVLIDPDEFFLKPIYNDFRSKSNVIISVTGENELPDYVVDGKPIAQQYGLGGKWTEWDLDFVTGVRDSPSKKYTTGEGT</sequence>
<proteinExistence type="predicted"/>
<comment type="caution">
    <text evidence="1">The sequence shown here is derived from an EMBL/GenBank/DDBJ whole genome shotgun (WGS) entry which is preliminary data.</text>
</comment>
<dbReference type="Proteomes" id="UP001162640">
    <property type="component" value="Unassembled WGS sequence"/>
</dbReference>
<evidence type="ECO:0000313" key="2">
    <source>
        <dbReference type="Proteomes" id="UP001162640"/>
    </source>
</evidence>
<organism evidence="1 2">
    <name type="scientific">Triparma laevis f. inornata</name>
    <dbReference type="NCBI Taxonomy" id="1714386"/>
    <lineage>
        <taxon>Eukaryota</taxon>
        <taxon>Sar</taxon>
        <taxon>Stramenopiles</taxon>
        <taxon>Ochrophyta</taxon>
        <taxon>Bolidophyceae</taxon>
        <taxon>Parmales</taxon>
        <taxon>Triparmaceae</taxon>
        <taxon>Triparma</taxon>
    </lineage>
</organism>